<dbReference type="GO" id="GO:0016042">
    <property type="term" value="P:lipid catabolic process"/>
    <property type="evidence" value="ECO:0007669"/>
    <property type="project" value="UniProtKB-UniRule"/>
</dbReference>
<dbReference type="InterPro" id="IPR016035">
    <property type="entry name" value="Acyl_Trfase/lysoPLipase"/>
</dbReference>
<evidence type="ECO:0000259" key="6">
    <source>
        <dbReference type="PROSITE" id="PS51635"/>
    </source>
</evidence>
<keyword evidence="5" id="KW-0732">Signal</keyword>
<evidence type="ECO:0000313" key="8">
    <source>
        <dbReference type="Proteomes" id="UP000184268"/>
    </source>
</evidence>
<dbReference type="SUPFAM" id="SSF52151">
    <property type="entry name" value="FabD/lysophospholipase-like"/>
    <property type="match status" value="1"/>
</dbReference>
<keyword evidence="1 4" id="KW-0378">Hydrolase</keyword>
<proteinExistence type="predicted"/>
<accession>A0A1M5Z686</accession>
<dbReference type="PROSITE" id="PS51635">
    <property type="entry name" value="PNPLA"/>
    <property type="match status" value="1"/>
</dbReference>
<protein>
    <submittedName>
        <fullName evidence="7">Predicted acylesterase/phospholipase RssA, contains patatin domain</fullName>
    </submittedName>
</protein>
<feature type="short sequence motif" description="GXSXG" evidence="4">
    <location>
        <begin position="111"/>
        <end position="115"/>
    </location>
</feature>
<evidence type="ECO:0000256" key="4">
    <source>
        <dbReference type="PROSITE-ProRule" id="PRU01161"/>
    </source>
</evidence>
<dbReference type="OrthoDB" id="9798773at2"/>
<keyword evidence="2 4" id="KW-0442">Lipid degradation</keyword>
<dbReference type="InterPro" id="IPR002641">
    <property type="entry name" value="PNPLA_dom"/>
</dbReference>
<organism evidence="7 8">
    <name type="scientific">Ferrimonas marina</name>
    <dbReference type="NCBI Taxonomy" id="299255"/>
    <lineage>
        <taxon>Bacteria</taxon>
        <taxon>Pseudomonadati</taxon>
        <taxon>Pseudomonadota</taxon>
        <taxon>Gammaproteobacteria</taxon>
        <taxon>Alteromonadales</taxon>
        <taxon>Ferrimonadaceae</taxon>
        <taxon>Ferrimonas</taxon>
    </lineage>
</organism>
<feature type="domain" description="PNPLA" evidence="6">
    <location>
        <begin position="78"/>
        <end position="269"/>
    </location>
</feature>
<dbReference type="STRING" id="299255.SAMN02745129_4733"/>
<feature type="active site" description="Nucleophile" evidence="4">
    <location>
        <position position="113"/>
    </location>
</feature>
<dbReference type="PANTHER" id="PTHR14226:SF74">
    <property type="entry name" value="BLR4684 PROTEIN"/>
    <property type="match status" value="1"/>
</dbReference>
<sequence>MPARTLCFCFVLLLTACASNPPRTLPEELTRTVPWGTLEAQDDLSAPEPIPEYAQIVINNIQSHRQQYPDQPIPMNLLLLSGGGVRGHYATGILSGWSETGTRPEFDIVTGVSVGALIATYAFLGSDYDQQMIHDGYAATELLSSNKAQVSLFKTGSEYVGEGFMSLLEQSLTPKVIAAVGEEYLKGRRLYVGTTNLDGARFTVWDLGKIAISDRADKHQLYRKVVLASASVPMLFPPVMFEVNTPEGRFEQMHVDGGVTQNVFFADYDAIWHEVEQVIELEHEDFIINNYVIHSGRLDDGPPAPPVTNSLFPIMARSVSTLLKANSASSIYKLWLTSMVQQANFHLASIPPDFELNSDLTQVDDEEMQRLFEQGYQRGKNGMAWLTQPPTRDQAELQRMLGSSTLKQNFERWFYKQRALQQSFTPESDIH</sequence>
<dbReference type="Gene3D" id="3.40.1090.10">
    <property type="entry name" value="Cytosolic phospholipase A2 catalytic domain"/>
    <property type="match status" value="1"/>
</dbReference>
<gene>
    <name evidence="7" type="ORF">SAMN02745129_4733</name>
</gene>
<dbReference type="InterPro" id="IPR050301">
    <property type="entry name" value="NTE"/>
</dbReference>
<reference evidence="7 8" key="1">
    <citation type="submission" date="2016-11" db="EMBL/GenBank/DDBJ databases">
        <authorList>
            <person name="Jaros S."/>
            <person name="Januszkiewicz K."/>
            <person name="Wedrychowicz H."/>
        </authorList>
    </citation>
    <scope>NUCLEOTIDE SEQUENCE [LARGE SCALE GENOMIC DNA]</scope>
    <source>
        <strain evidence="7 8">DSM 16917</strain>
    </source>
</reference>
<evidence type="ECO:0000313" key="7">
    <source>
        <dbReference type="EMBL" id="SHI19729.1"/>
    </source>
</evidence>
<feature type="short sequence motif" description="DGA/G" evidence="4">
    <location>
        <begin position="256"/>
        <end position="258"/>
    </location>
</feature>
<dbReference type="RefSeq" id="WP_067662090.1">
    <property type="nucleotide sequence ID" value="NZ_FQXG01000009.1"/>
</dbReference>
<dbReference type="PROSITE" id="PS51257">
    <property type="entry name" value="PROKAR_LIPOPROTEIN"/>
    <property type="match status" value="1"/>
</dbReference>
<dbReference type="AlphaFoldDB" id="A0A1M5Z686"/>
<feature type="active site" description="Proton acceptor" evidence="4">
    <location>
        <position position="256"/>
    </location>
</feature>
<evidence type="ECO:0000256" key="2">
    <source>
        <dbReference type="ARBA" id="ARBA00022963"/>
    </source>
</evidence>
<dbReference type="Pfam" id="PF01734">
    <property type="entry name" value="Patatin"/>
    <property type="match status" value="1"/>
</dbReference>
<keyword evidence="8" id="KW-1185">Reference proteome</keyword>
<dbReference type="GO" id="GO:0016787">
    <property type="term" value="F:hydrolase activity"/>
    <property type="evidence" value="ECO:0007669"/>
    <property type="project" value="UniProtKB-UniRule"/>
</dbReference>
<keyword evidence="3 4" id="KW-0443">Lipid metabolism</keyword>
<dbReference type="PANTHER" id="PTHR14226">
    <property type="entry name" value="NEUROPATHY TARGET ESTERASE/SWISS CHEESE D.MELANOGASTER"/>
    <property type="match status" value="1"/>
</dbReference>
<evidence type="ECO:0000256" key="1">
    <source>
        <dbReference type="ARBA" id="ARBA00022801"/>
    </source>
</evidence>
<evidence type="ECO:0000256" key="3">
    <source>
        <dbReference type="ARBA" id="ARBA00023098"/>
    </source>
</evidence>
<evidence type="ECO:0000256" key="5">
    <source>
        <dbReference type="SAM" id="SignalP"/>
    </source>
</evidence>
<dbReference type="Proteomes" id="UP000184268">
    <property type="component" value="Unassembled WGS sequence"/>
</dbReference>
<name>A0A1M5Z686_9GAMM</name>
<dbReference type="EMBL" id="FQXG01000009">
    <property type="protein sequence ID" value="SHI19729.1"/>
    <property type="molecule type" value="Genomic_DNA"/>
</dbReference>
<feature type="short sequence motif" description="GXGXXG" evidence="4">
    <location>
        <begin position="82"/>
        <end position="87"/>
    </location>
</feature>
<feature type="signal peptide" evidence="5">
    <location>
        <begin position="1"/>
        <end position="18"/>
    </location>
</feature>
<feature type="chain" id="PRO_5009915401" evidence="5">
    <location>
        <begin position="19"/>
        <end position="431"/>
    </location>
</feature>